<dbReference type="GO" id="GO:0005085">
    <property type="term" value="F:guanyl-nucleotide exchange factor activity"/>
    <property type="evidence" value="ECO:0007669"/>
    <property type="project" value="UniProtKB-KW"/>
</dbReference>
<evidence type="ECO:0000259" key="5">
    <source>
        <dbReference type="PROSITE" id="PS50212"/>
    </source>
</evidence>
<feature type="domain" description="Ras-GEF" evidence="4">
    <location>
        <begin position="632"/>
        <end position="904"/>
    </location>
</feature>
<feature type="compositionally biased region" description="Basic and acidic residues" evidence="3">
    <location>
        <begin position="46"/>
        <end position="59"/>
    </location>
</feature>
<feature type="compositionally biased region" description="Basic and acidic residues" evidence="3">
    <location>
        <begin position="85"/>
        <end position="97"/>
    </location>
</feature>
<dbReference type="InterPro" id="IPR023578">
    <property type="entry name" value="Ras_GEF_dom_sf"/>
</dbReference>
<evidence type="ECO:0000313" key="7">
    <source>
        <dbReference type="Proteomes" id="UP000801428"/>
    </source>
</evidence>
<dbReference type="InterPro" id="IPR000651">
    <property type="entry name" value="Ras-like_Gua-exchang_fac_N"/>
</dbReference>
<dbReference type="PROSITE" id="PS50212">
    <property type="entry name" value="RASGEF_NTER"/>
    <property type="match status" value="1"/>
</dbReference>
<dbReference type="PANTHER" id="PTHR23113">
    <property type="entry name" value="GUANINE NUCLEOTIDE EXCHANGE FACTOR"/>
    <property type="match status" value="1"/>
</dbReference>
<protein>
    <recommendedName>
        <fullName evidence="8">Ras GEF</fullName>
    </recommendedName>
</protein>
<evidence type="ECO:0000256" key="2">
    <source>
        <dbReference type="PROSITE-ProRule" id="PRU00168"/>
    </source>
</evidence>
<dbReference type="OrthoDB" id="28357at2759"/>
<feature type="domain" description="N-terminal Ras-GEF" evidence="5">
    <location>
        <begin position="404"/>
        <end position="529"/>
    </location>
</feature>
<dbReference type="Proteomes" id="UP000801428">
    <property type="component" value="Unassembled WGS sequence"/>
</dbReference>
<evidence type="ECO:0008006" key="8">
    <source>
        <dbReference type="Google" id="ProtNLM"/>
    </source>
</evidence>
<dbReference type="InterPro" id="IPR036964">
    <property type="entry name" value="RASGEF_cat_dom_sf"/>
</dbReference>
<dbReference type="Gene3D" id="3.40.50.300">
    <property type="entry name" value="P-loop containing nucleotide triphosphate hydrolases"/>
    <property type="match status" value="1"/>
</dbReference>
<dbReference type="InterPro" id="IPR001895">
    <property type="entry name" value="RASGEF_cat_dom"/>
</dbReference>
<dbReference type="GO" id="GO:0007265">
    <property type="term" value="P:Ras protein signal transduction"/>
    <property type="evidence" value="ECO:0007669"/>
    <property type="project" value="TreeGrafter"/>
</dbReference>
<proteinExistence type="predicted"/>
<reference evidence="6" key="1">
    <citation type="submission" date="2019-04" db="EMBL/GenBank/DDBJ databases">
        <title>Sequencing of skin fungus with MAO and IRED activity.</title>
        <authorList>
            <person name="Marsaioli A.J."/>
            <person name="Bonatto J.M.C."/>
            <person name="Reis Junior O."/>
        </authorList>
    </citation>
    <scope>NUCLEOTIDE SEQUENCE</scope>
    <source>
        <strain evidence="6">30M1</strain>
    </source>
</reference>
<dbReference type="InterPro" id="IPR027417">
    <property type="entry name" value="P-loop_NTPase"/>
</dbReference>
<feature type="region of interest" description="Disordered" evidence="3">
    <location>
        <begin position="1"/>
        <end position="141"/>
    </location>
</feature>
<evidence type="ECO:0000259" key="4">
    <source>
        <dbReference type="PROSITE" id="PS50009"/>
    </source>
</evidence>
<gene>
    <name evidence="6" type="ORF">E8E13_001387</name>
</gene>
<dbReference type="Pfam" id="PF00617">
    <property type="entry name" value="RasGEF"/>
    <property type="match status" value="1"/>
</dbReference>
<keyword evidence="7" id="KW-1185">Reference proteome</keyword>
<accession>A0A9P4T3T0</accession>
<dbReference type="AlphaFoldDB" id="A0A9P4T3T0"/>
<dbReference type="InterPro" id="IPR008937">
    <property type="entry name" value="Ras-like_GEF"/>
</dbReference>
<keyword evidence="1 2" id="KW-0344">Guanine-nucleotide releasing factor</keyword>
<dbReference type="SUPFAM" id="SSF52540">
    <property type="entry name" value="P-loop containing nucleoside triphosphate hydrolases"/>
    <property type="match status" value="1"/>
</dbReference>
<dbReference type="Pfam" id="PF00618">
    <property type="entry name" value="RasGEF_N"/>
    <property type="match status" value="1"/>
</dbReference>
<evidence type="ECO:0000256" key="3">
    <source>
        <dbReference type="SAM" id="MobiDB-lite"/>
    </source>
</evidence>
<dbReference type="CDD" id="cd00882">
    <property type="entry name" value="Ras_like_GTPase"/>
    <property type="match status" value="1"/>
</dbReference>
<dbReference type="Gene3D" id="1.20.870.10">
    <property type="entry name" value="Son of sevenless (SoS) protein Chain: S domain 1"/>
    <property type="match status" value="1"/>
</dbReference>
<evidence type="ECO:0000256" key="1">
    <source>
        <dbReference type="ARBA" id="ARBA00022658"/>
    </source>
</evidence>
<evidence type="ECO:0000313" key="6">
    <source>
        <dbReference type="EMBL" id="KAF2993682.1"/>
    </source>
</evidence>
<feature type="region of interest" description="Disordered" evidence="3">
    <location>
        <begin position="351"/>
        <end position="395"/>
    </location>
</feature>
<dbReference type="CDD" id="cd06224">
    <property type="entry name" value="REM"/>
    <property type="match status" value="1"/>
</dbReference>
<organism evidence="6 7">
    <name type="scientific">Curvularia kusanoi</name>
    <name type="common">Cochliobolus kusanoi</name>
    <dbReference type="NCBI Taxonomy" id="90978"/>
    <lineage>
        <taxon>Eukaryota</taxon>
        <taxon>Fungi</taxon>
        <taxon>Dikarya</taxon>
        <taxon>Ascomycota</taxon>
        <taxon>Pezizomycotina</taxon>
        <taxon>Dothideomycetes</taxon>
        <taxon>Pleosporomycetidae</taxon>
        <taxon>Pleosporales</taxon>
        <taxon>Pleosporineae</taxon>
        <taxon>Pleosporaceae</taxon>
        <taxon>Curvularia</taxon>
    </lineage>
</organism>
<sequence>MAPATSSRGEKTRSAQAIAAGTGAGAGTGPRPGLKHRAHSAPMSAGDDRRSPDEPHDGDEIAGDAFFQRYHFPQPGASPAEEPTDGEHAHAHDRDADSSSDTEGPLSPTHAAHRQQRLAADAQPDASPDTETASGASDDTPVLSDLTFAVLGARGVGKSTFIRRALGLPDSTTPQACTRRWTIDGTAYLVRFLEMSFNDVQIGDRHHIKWPETIHDMATPRVDGALTLYDVTSQDSLARVPEILNILAKSGLPFVLAACKCDQHPAHRQVDPAMVEQKAVSFLGHVNAFSTSENAPDTHRACLSYIIRAAIQARRPRSQASSRRRANSSAVLSLTQKEIWAKKHERASSEISTHFSRKGSLGGRSHRYKPSDVNKTFFNEESPGYDSEDSGDASDTARSIMTMQPSDENGYTFDQLVDRLLAQPMSKNDTKYVSVFLALYRRFGTPSQLLEAILKRFEALAKNKDMPMIRVIAQLRYLAVLHQWVAYYPGDFAYPATRKLIKRFAQSLSSNREFSVAAMEILKDLEMVAEDDDTEWACSDRQRAQNEQLPAFYNTVLDEESEDDDFTRAIGHMSMGSVDSMTITSKSTNGSLSSTLTLATQVERNERLARGLEPNPIKQLSKIQWHQFMACDDEVIAKELTRMDWIMFSLVRPRDLIRDCASSTARKECKQLENVARMTAHFNHIHLVVVNYILLRDKPKHRALMLEKWMRVARQVRKLNNYNSLGAIHAGVRSTPIRRLLATHDLVPTDVHRDFLKLDILMGPQKSHFSYRLAWDNSSGERIPYIPLYRRDLVSASEGSSTFVGTKPIAPSFSPHPGTPSVFGGAAGQRDSKEAPPGGVVGKERINWRKFEIMGDVVVGIQRAQGTPYPAWTKCEEVRSLVLDVKIVKDDDDLYERSTSLEATGANEKSRIARWLEKR</sequence>
<dbReference type="SMART" id="SM00147">
    <property type="entry name" value="RasGEF"/>
    <property type="match status" value="1"/>
</dbReference>
<dbReference type="Gene3D" id="1.10.840.10">
    <property type="entry name" value="Ras guanine-nucleotide exchange factors catalytic domain"/>
    <property type="match status" value="1"/>
</dbReference>
<comment type="caution">
    <text evidence="6">The sequence shown here is derived from an EMBL/GenBank/DDBJ whole genome shotgun (WGS) entry which is preliminary data.</text>
</comment>
<dbReference type="EMBL" id="SWKU01000049">
    <property type="protein sequence ID" value="KAF2993682.1"/>
    <property type="molecule type" value="Genomic_DNA"/>
</dbReference>
<name>A0A9P4T3T0_CURKU</name>
<dbReference type="GO" id="GO:0005886">
    <property type="term" value="C:plasma membrane"/>
    <property type="evidence" value="ECO:0007669"/>
    <property type="project" value="TreeGrafter"/>
</dbReference>
<dbReference type="SUPFAM" id="SSF48366">
    <property type="entry name" value="Ras GEF"/>
    <property type="match status" value="1"/>
</dbReference>
<dbReference type="PANTHER" id="PTHR23113:SF348">
    <property type="entry name" value="GUANYL-NUCLEOTIDE EXCHANGE FACTOR RASGEF, PUTATIVE (AFU_ORTHOLOGUE AFUA_1G04700)-RELATED"/>
    <property type="match status" value="1"/>
</dbReference>
<dbReference type="PROSITE" id="PS50009">
    <property type="entry name" value="RASGEF_CAT"/>
    <property type="match status" value="1"/>
</dbReference>